<evidence type="ECO:0000313" key="3">
    <source>
        <dbReference type="Proteomes" id="UP000286134"/>
    </source>
</evidence>
<feature type="compositionally biased region" description="Polar residues" evidence="1">
    <location>
        <begin position="69"/>
        <end position="81"/>
    </location>
</feature>
<accession>A0A420HNC0</accession>
<sequence length="759" mass="85785">MGLIFKALFSISTARQDSKKTQGYSYDASVPLSPPIKGQHPLLGNGPKSLSSKAIQTAKAQRNKKRQITRSAGSTTDSSKTYIPETPQILHKIDTRSTSSTIPNNWKLDHRRRSWEKDTRWSRPTTSTSFVSSTLQRPTTGYIPANLKRKLHHRDSLPNVSNSLPKLYHVDLLDAHSSLRPSETLIRDRVQASGIRSYGEDVADRNMSPELPELLVERVEIPQESRPLIDSPELKFLKEMHLANKKAVGMTDNEPTLTSTPPTRNIENEKPHVYDNQVKKLSHPHSYSHPFRSLLGISNKAYQSAEISNESDRTRSYSLSKLSQLKPQPYKPFNDEVMPKDEVTLLKYPDSSVSPHNLAYSSPKSPKGHSSPGFKKNLDSPQKDQKSRRHTYSTAVYRRILPSPVETNFSFRQNQQLRPHSNGSATKGSNPNLNNNPFQNDPLELNQNNFSEGVSKDDNRADGKFTEKNQTANEKREGYETDDVPERNDLETSKLNHRDNCQRRCSLKQDSVKTLQRSQVPFSNTNKTEPKVDDVLSSNHLPDQSRLRQESPQLYLRHEIPPKSPYYSPAEAPTIRLDRNRSTDQVESIAFQEIQSISGTTKNDSADSPVILATREKAIVAEEPKNSNQKSTSLPSNLSNEILNHILPSKKDYIRNEASLGMQYVWHLRPLFDDNKLCSKSFSTDRCGTNKKRLSLSQSQYNSISENDGFCVSDQDLLSSKEDNMCLEDNFGFDFANVLPGLQMVESLPMTRSILSQNA</sequence>
<feature type="region of interest" description="Disordered" evidence="1">
    <location>
        <begin position="31"/>
        <end position="88"/>
    </location>
</feature>
<dbReference type="EMBL" id="MCFK01006427">
    <property type="protein sequence ID" value="RKF58945.1"/>
    <property type="molecule type" value="Genomic_DNA"/>
</dbReference>
<organism evidence="2 3">
    <name type="scientific">Erysiphe neolycopersici</name>
    <dbReference type="NCBI Taxonomy" id="212602"/>
    <lineage>
        <taxon>Eukaryota</taxon>
        <taxon>Fungi</taxon>
        <taxon>Dikarya</taxon>
        <taxon>Ascomycota</taxon>
        <taxon>Pezizomycotina</taxon>
        <taxon>Leotiomycetes</taxon>
        <taxon>Erysiphales</taxon>
        <taxon>Erysiphaceae</taxon>
        <taxon>Erysiphe</taxon>
    </lineage>
</organism>
<gene>
    <name evidence="2" type="ORF">OnM2_064048</name>
</gene>
<feature type="compositionally biased region" description="Low complexity" evidence="1">
    <location>
        <begin position="361"/>
        <end position="375"/>
    </location>
</feature>
<feature type="region of interest" description="Disordered" evidence="1">
    <location>
        <begin position="417"/>
        <end position="497"/>
    </location>
</feature>
<reference evidence="2 3" key="1">
    <citation type="journal article" date="2018" name="BMC Genomics">
        <title>Comparative genome analyses reveal sequence features reflecting distinct modes of host-adaptation between dicot and monocot powdery mildew.</title>
        <authorList>
            <person name="Wu Y."/>
            <person name="Ma X."/>
            <person name="Pan Z."/>
            <person name="Kale S.D."/>
            <person name="Song Y."/>
            <person name="King H."/>
            <person name="Zhang Q."/>
            <person name="Presley C."/>
            <person name="Deng X."/>
            <person name="Wei C.I."/>
            <person name="Xiao S."/>
        </authorList>
    </citation>
    <scope>NUCLEOTIDE SEQUENCE [LARGE SCALE GENOMIC DNA]</scope>
    <source>
        <strain evidence="2">UMSG2</strain>
    </source>
</reference>
<feature type="compositionally biased region" description="Polar residues" evidence="1">
    <location>
        <begin position="516"/>
        <end position="527"/>
    </location>
</feature>
<feature type="compositionally biased region" description="Polar residues" evidence="1">
    <location>
        <begin position="316"/>
        <end position="326"/>
    </location>
</feature>
<proteinExistence type="predicted"/>
<feature type="region of interest" description="Disordered" evidence="1">
    <location>
        <begin position="348"/>
        <end position="399"/>
    </location>
</feature>
<dbReference type="OrthoDB" id="5325276at2759"/>
<feature type="region of interest" description="Disordered" evidence="1">
    <location>
        <begin position="306"/>
        <end position="336"/>
    </location>
</feature>
<feature type="compositionally biased region" description="Low complexity" evidence="1">
    <location>
        <begin position="430"/>
        <end position="442"/>
    </location>
</feature>
<comment type="caution">
    <text evidence="2">The sequence shown here is derived from an EMBL/GenBank/DDBJ whole genome shotgun (WGS) entry which is preliminary data.</text>
</comment>
<feature type="compositionally biased region" description="Basic and acidic residues" evidence="1">
    <location>
        <begin position="454"/>
        <end position="497"/>
    </location>
</feature>
<name>A0A420HNC0_9PEZI</name>
<evidence type="ECO:0000256" key="1">
    <source>
        <dbReference type="SAM" id="MobiDB-lite"/>
    </source>
</evidence>
<feature type="compositionally biased region" description="Basic and acidic residues" evidence="1">
    <location>
        <begin position="376"/>
        <end position="385"/>
    </location>
</feature>
<feature type="compositionally biased region" description="Polar residues" evidence="1">
    <location>
        <begin position="48"/>
        <end position="60"/>
    </location>
</feature>
<feature type="compositionally biased region" description="Polar residues" evidence="1">
    <location>
        <begin position="417"/>
        <end position="429"/>
    </location>
</feature>
<dbReference type="Proteomes" id="UP000286134">
    <property type="component" value="Unassembled WGS sequence"/>
</dbReference>
<feature type="region of interest" description="Disordered" evidence="1">
    <location>
        <begin position="249"/>
        <end position="271"/>
    </location>
</feature>
<keyword evidence="3" id="KW-1185">Reference proteome</keyword>
<evidence type="ECO:0000313" key="2">
    <source>
        <dbReference type="EMBL" id="RKF58945.1"/>
    </source>
</evidence>
<feature type="region of interest" description="Disordered" evidence="1">
    <location>
        <begin position="516"/>
        <end position="553"/>
    </location>
</feature>
<dbReference type="AlphaFoldDB" id="A0A420HNC0"/>
<protein>
    <submittedName>
        <fullName evidence="2">Uncharacterized protein</fullName>
    </submittedName>
</protein>
<feature type="compositionally biased region" description="Polar residues" evidence="1">
    <location>
        <begin position="253"/>
        <end position="265"/>
    </location>
</feature>